<name>A0ABY5AXZ8_CLOSE</name>
<protein>
    <submittedName>
        <fullName evidence="2">Uncharacterized protein</fullName>
    </submittedName>
</protein>
<keyword evidence="1" id="KW-0472">Membrane</keyword>
<evidence type="ECO:0000313" key="2">
    <source>
        <dbReference type="EMBL" id="USS00351.1"/>
    </source>
</evidence>
<feature type="transmembrane region" description="Helical" evidence="1">
    <location>
        <begin position="7"/>
        <end position="27"/>
    </location>
</feature>
<evidence type="ECO:0000256" key="1">
    <source>
        <dbReference type="SAM" id="Phobius"/>
    </source>
</evidence>
<gene>
    <name evidence="2" type="ORF">NH397_12770</name>
</gene>
<feature type="transmembrane region" description="Helical" evidence="1">
    <location>
        <begin position="33"/>
        <end position="51"/>
    </location>
</feature>
<dbReference type="RefSeq" id="WP_162925941.1">
    <property type="nucleotide sequence ID" value="NZ_CABMIZ010000016.1"/>
</dbReference>
<reference evidence="2" key="1">
    <citation type="submission" date="2022-06" db="EMBL/GenBank/DDBJ databases">
        <authorList>
            <person name="Holder M.E."/>
            <person name="Ajami N.J."/>
            <person name="Petrosino J.F."/>
        </authorList>
    </citation>
    <scope>NUCLEOTIDE SEQUENCE</scope>
    <source>
        <strain evidence="2">RMA 8861</strain>
    </source>
</reference>
<dbReference type="Proteomes" id="UP001055437">
    <property type="component" value="Chromosome"/>
</dbReference>
<dbReference type="EMBL" id="CP099799">
    <property type="protein sequence ID" value="USS00351.1"/>
    <property type="molecule type" value="Genomic_DNA"/>
</dbReference>
<organism evidence="2 3">
    <name type="scientific">Clostridium septicum</name>
    <dbReference type="NCBI Taxonomy" id="1504"/>
    <lineage>
        <taxon>Bacteria</taxon>
        <taxon>Bacillati</taxon>
        <taxon>Bacillota</taxon>
        <taxon>Clostridia</taxon>
        <taxon>Eubacteriales</taxon>
        <taxon>Clostridiaceae</taxon>
        <taxon>Clostridium</taxon>
    </lineage>
</organism>
<keyword evidence="1" id="KW-0812">Transmembrane</keyword>
<accession>A0ABY5AXZ8</accession>
<sequence>MKNTKLLNIIGIISIVGLLILFLYSLYKKEYMQSIMCIAFSISPICGIFVYNKSKEKL</sequence>
<keyword evidence="3" id="KW-1185">Reference proteome</keyword>
<evidence type="ECO:0000313" key="3">
    <source>
        <dbReference type="Proteomes" id="UP001055437"/>
    </source>
</evidence>
<dbReference type="GeneID" id="303562168"/>
<keyword evidence="1" id="KW-1133">Transmembrane helix</keyword>
<proteinExistence type="predicted"/>